<gene>
    <name evidence="2" type="ORF">FHU36_002996</name>
</gene>
<dbReference type="EMBL" id="JACHJB010000001">
    <property type="protein sequence ID" value="MBB6346487.1"/>
    <property type="molecule type" value="Genomic_DNA"/>
</dbReference>
<accession>A0A7X0EW13</accession>
<proteinExistence type="predicted"/>
<dbReference type="AlphaFoldDB" id="A0A7X0EW13"/>
<evidence type="ECO:0000313" key="3">
    <source>
        <dbReference type="Proteomes" id="UP000583800"/>
    </source>
</evidence>
<dbReference type="Proteomes" id="UP000583800">
    <property type="component" value="Unassembled WGS sequence"/>
</dbReference>
<name>A0A7X0EW13_9ACTN</name>
<evidence type="ECO:0000313" key="2">
    <source>
        <dbReference type="EMBL" id="MBB6346487.1"/>
    </source>
</evidence>
<keyword evidence="3" id="KW-1185">Reference proteome</keyword>
<protein>
    <recommendedName>
        <fullName evidence="4">DUF5642 domain-containing protein</fullName>
    </recommendedName>
</protein>
<feature type="compositionally biased region" description="Low complexity" evidence="1">
    <location>
        <begin position="8"/>
        <end position="34"/>
    </location>
</feature>
<dbReference type="RefSeq" id="WP_185084252.1">
    <property type="nucleotide sequence ID" value="NZ_JACHJB010000001.1"/>
</dbReference>
<feature type="region of interest" description="Disordered" evidence="1">
    <location>
        <begin position="1"/>
        <end position="41"/>
    </location>
</feature>
<reference evidence="2 3" key="1">
    <citation type="submission" date="2020-08" db="EMBL/GenBank/DDBJ databases">
        <title>Sequencing the genomes of 1000 actinobacteria strains.</title>
        <authorList>
            <person name="Klenk H.-P."/>
        </authorList>
    </citation>
    <scope>NUCLEOTIDE SEQUENCE [LARGE SCALE GENOMIC DNA]</scope>
    <source>
        <strain evidence="2 3">DSM 45913</strain>
    </source>
</reference>
<evidence type="ECO:0008006" key="4">
    <source>
        <dbReference type="Google" id="ProtNLM"/>
    </source>
</evidence>
<comment type="caution">
    <text evidence="2">The sequence shown here is derived from an EMBL/GenBank/DDBJ whole genome shotgun (WGS) entry which is preliminary data.</text>
</comment>
<sequence length="226" mass="22771">MTLLAGCSSGQAAPAPANPAPASATPSVPGSPGARAASQADTGRLRAALLPAPDGMRVVHGPETGAFGSLQATRQGLEAAKQAKLERPECAGAAQLDATQPALAGAPAAVVAYASGTGSITQALVSLPSPAFPKPLPRQCATYEAQVNGVKVTYRTRELDMPKRGDESRAYLTTASGGADNAQVGSVVLRRGNVVLSLLVVGRKVEPAGLFELGRLADRKLAQAAG</sequence>
<evidence type="ECO:0000256" key="1">
    <source>
        <dbReference type="SAM" id="MobiDB-lite"/>
    </source>
</evidence>
<organism evidence="2 3">
    <name type="scientific">Nonomuraea muscovyensis</name>
    <dbReference type="NCBI Taxonomy" id="1124761"/>
    <lineage>
        <taxon>Bacteria</taxon>
        <taxon>Bacillati</taxon>
        <taxon>Actinomycetota</taxon>
        <taxon>Actinomycetes</taxon>
        <taxon>Streptosporangiales</taxon>
        <taxon>Streptosporangiaceae</taxon>
        <taxon>Nonomuraea</taxon>
    </lineage>
</organism>